<dbReference type="PANTHER" id="PTHR47890:SF1">
    <property type="entry name" value="LD24308P"/>
    <property type="match status" value="1"/>
</dbReference>
<dbReference type="Proteomes" id="UP000494165">
    <property type="component" value="Unassembled WGS sequence"/>
</dbReference>
<keyword evidence="2" id="KW-1185">Reference proteome</keyword>
<evidence type="ECO:0000313" key="1">
    <source>
        <dbReference type="EMBL" id="CAB3388590.1"/>
    </source>
</evidence>
<dbReference type="AlphaFoldDB" id="A0A8S1E776"/>
<gene>
    <name evidence="1" type="ORF">CLODIP_2_CD03642</name>
</gene>
<dbReference type="PANTHER" id="PTHR47890">
    <property type="entry name" value="LD24308P"/>
    <property type="match status" value="1"/>
</dbReference>
<sequence>MRRRGGSEAVKKGTIGSSLAISSVQQAKVEVSGLLVNVSSAEWVPVEAFSLEGAKKNVDFHQMGFFDRAFDLDVLVAPPGYVLTGIRFRRIGTHLNPEIRVTPIDLRQ</sequence>
<name>A0A8S1E776_9INSE</name>
<dbReference type="OrthoDB" id="6366357at2759"/>
<reference evidence="1 2" key="1">
    <citation type="submission" date="2020-04" db="EMBL/GenBank/DDBJ databases">
        <authorList>
            <person name="Alioto T."/>
            <person name="Alioto T."/>
            <person name="Gomez Garrido J."/>
        </authorList>
    </citation>
    <scope>NUCLEOTIDE SEQUENCE [LARGE SCALE GENOMIC DNA]</scope>
</reference>
<organism evidence="1 2">
    <name type="scientific">Cloeon dipterum</name>
    <dbReference type="NCBI Taxonomy" id="197152"/>
    <lineage>
        <taxon>Eukaryota</taxon>
        <taxon>Metazoa</taxon>
        <taxon>Ecdysozoa</taxon>
        <taxon>Arthropoda</taxon>
        <taxon>Hexapoda</taxon>
        <taxon>Insecta</taxon>
        <taxon>Pterygota</taxon>
        <taxon>Palaeoptera</taxon>
        <taxon>Ephemeroptera</taxon>
        <taxon>Pisciforma</taxon>
        <taxon>Baetidae</taxon>
        <taxon>Cloeon</taxon>
    </lineage>
</organism>
<proteinExistence type="predicted"/>
<protein>
    <submittedName>
        <fullName evidence="1">Uncharacterized protein</fullName>
    </submittedName>
</protein>
<dbReference type="EMBL" id="CADEPI010000825">
    <property type="protein sequence ID" value="CAB3388590.1"/>
    <property type="molecule type" value="Genomic_DNA"/>
</dbReference>
<accession>A0A8S1E776</accession>
<feature type="non-terminal residue" evidence="1">
    <location>
        <position position="1"/>
    </location>
</feature>
<comment type="caution">
    <text evidence="1">The sequence shown here is derived from an EMBL/GenBank/DDBJ whole genome shotgun (WGS) entry which is preliminary data.</text>
</comment>
<evidence type="ECO:0000313" key="2">
    <source>
        <dbReference type="Proteomes" id="UP000494165"/>
    </source>
</evidence>